<feature type="transmembrane region" description="Helical" evidence="13">
    <location>
        <begin position="875"/>
        <end position="893"/>
    </location>
</feature>
<evidence type="ECO:0000256" key="12">
    <source>
        <dbReference type="ARBA" id="ARBA00056729"/>
    </source>
</evidence>
<evidence type="ECO:0000259" key="14">
    <source>
        <dbReference type="Pfam" id="PF19316"/>
    </source>
</evidence>
<dbReference type="eggNOG" id="KOG2125">
    <property type="taxonomic scope" value="Eukaryota"/>
</dbReference>
<dbReference type="GO" id="GO:0051267">
    <property type="term" value="F:CP2 mannose-ethanolamine phosphotransferase activity"/>
    <property type="evidence" value="ECO:0007669"/>
    <property type="project" value="TreeGrafter"/>
</dbReference>
<feature type="transmembrane region" description="Helical" evidence="13">
    <location>
        <begin position="500"/>
        <end position="515"/>
    </location>
</feature>
<feature type="transmembrane region" description="Helical" evidence="13">
    <location>
        <begin position="522"/>
        <end position="539"/>
    </location>
</feature>
<feature type="transmembrane region" description="Helical" evidence="13">
    <location>
        <begin position="12"/>
        <end position="33"/>
    </location>
</feature>
<keyword evidence="8 13" id="KW-0256">Endoplasmic reticulum</keyword>
<dbReference type="InterPro" id="IPR002591">
    <property type="entry name" value="Phosphodiest/P_Trfase"/>
</dbReference>
<proteinExistence type="inferred from homology"/>
<evidence type="ECO:0000256" key="6">
    <source>
        <dbReference type="ARBA" id="ARBA00022679"/>
    </source>
</evidence>
<feature type="transmembrane region" description="Helical" evidence="13">
    <location>
        <begin position="440"/>
        <end position="463"/>
    </location>
</feature>
<dbReference type="Pfam" id="PF01663">
    <property type="entry name" value="Phosphodiest"/>
    <property type="match status" value="1"/>
</dbReference>
<dbReference type="SUPFAM" id="SSF53649">
    <property type="entry name" value="Alkaline phosphatase-like"/>
    <property type="match status" value="1"/>
</dbReference>
<comment type="subcellular location">
    <subcellularLocation>
        <location evidence="1 13">Endoplasmic reticulum membrane</location>
        <topology evidence="1 13">Multi-pass membrane protein</topology>
    </subcellularLocation>
</comment>
<evidence type="ECO:0000256" key="5">
    <source>
        <dbReference type="ARBA" id="ARBA00022502"/>
    </source>
</evidence>
<keyword evidence="7 13" id="KW-0812">Transmembrane</keyword>
<dbReference type="GO" id="GO:0006506">
    <property type="term" value="P:GPI anchor biosynthetic process"/>
    <property type="evidence" value="ECO:0007669"/>
    <property type="project" value="UniProtKB-UniPathway"/>
</dbReference>
<sequence length="1138" mass="122632">MPAPTPLQQALLTVANVLIPVAVLTFAVGFFPYKPFLPGLAQYGSSVYGQPPEAPFDKVVFMVVDALRSDFVFSNASGFKFTQSLISSGAALPFTAHATSPTITMPRVKAITTGSIPSFLDVILNFAESDTTSTLAYQDTWLAQLKAKEGGKLVMYGDDTWLKLFPETFERADGTSSFFVSDFTEVDNNVTRHVPAELRNSDWNAMILHYLGLDHIGHKAGPLSPNMVPKHVEMDGIVKQIYDAIESQPHLKSTLFVLCGDHGMNEGGNHGGSAPGETSPALVFMSPKLKKLSKGLPCPTSPSHEFDYYTKVEQSDIAPTLAGLLGFPVSLNNLGVFIPDFLPLWSNGNDGAQLLLRNAYQILDIAAATFPTTPFNDLSFLPKCESARSTGDELACKWLKVVTLIESARGKAPASGDIVTPALEFCRAAQKVLSSTASNYNITLLIVGAMLASASTVIAISLITPNFFPVTATGVFYTIVTGLYGVMMFASSYVEEEQHFWYWTTSAWFALLFVLKARKTNVPRVVLPIAALLICHRITRRWNQTGQKYAGAPDVVHSVAMTHPVVLWSLVSITYLHLTMRIKTHLTRRFPTTSQGRQLQTFAVGNAFLLCAVAFLFKLSFTARDAPELVRGASPAAMAFLEGLNLVKLTRCVFIGSFVGMGWVVLRESAEGKGRSGGLVVDALHDFLALVLLTQTRASNIPLFLLFRVQQHFLTQLNPSPTEHSLTALLLAHASFFALGNSNAISSIDLSNAYNGVSGYNVVAVGVLLFVSNWAGPIYWTSASVLGLLDAARWSRGSAALRRIMREREREKSAEVKRSQATGRVAVASQPGALPGLKDVVEEVAEGEDVEGMWFLHFARLTLWMGAAMRSNMNFFNLAILAIVALLGMVTAAPRDPLIERGAGSAVAEPWSSDEIFTVLPNSALFSVQTGPDMPSGASVAASVDGNLLYTTTSVYQPVDSTSNHAEHAAGIEAAGYKPCTTSSLSFTLLNTSTFTNEPVVTLTIYTSPTTLLATVTPTFTTPLTTNDGTFASESLAIVSSDASSWEEPVTTHFARVDAPHLSINCSNIGSLGPIATHSSSVTVFDTSALTSKSIARSSEEIFSILPISETISTTFLVPSHRPRAAMSSSRVRITGGY</sequence>
<dbReference type="Proteomes" id="UP000007129">
    <property type="component" value="Unassembled WGS sequence"/>
</dbReference>
<dbReference type="FunFam" id="3.40.720.10:FF:000045">
    <property type="entry name" value="GPI ethanolamine phosphate transferase 2"/>
    <property type="match status" value="1"/>
</dbReference>
<keyword evidence="10 13" id="KW-0472">Membrane</keyword>
<feature type="transmembrane region" description="Helical" evidence="13">
    <location>
        <begin position="475"/>
        <end position="494"/>
    </location>
</feature>
<dbReference type="AlphaFoldDB" id="K2R1C3"/>
<dbReference type="InterPro" id="IPR017850">
    <property type="entry name" value="Alkaline_phosphatase_core_sf"/>
</dbReference>
<gene>
    <name evidence="15" type="ORF">MPH_06828</name>
</gene>
<organism evidence="15 16">
    <name type="scientific">Macrophomina phaseolina (strain MS6)</name>
    <name type="common">Charcoal rot fungus</name>
    <dbReference type="NCBI Taxonomy" id="1126212"/>
    <lineage>
        <taxon>Eukaryota</taxon>
        <taxon>Fungi</taxon>
        <taxon>Dikarya</taxon>
        <taxon>Ascomycota</taxon>
        <taxon>Pezizomycotina</taxon>
        <taxon>Dothideomycetes</taxon>
        <taxon>Dothideomycetes incertae sedis</taxon>
        <taxon>Botryosphaeriales</taxon>
        <taxon>Botryosphaeriaceae</taxon>
        <taxon>Macrophomina</taxon>
    </lineage>
</organism>
<dbReference type="InParanoid" id="K2R1C3"/>
<dbReference type="OrthoDB" id="272139at2759"/>
<dbReference type="VEuPathDB" id="FungiDB:MPH_06828"/>
<comment type="caution">
    <text evidence="15">The sequence shown here is derived from an EMBL/GenBank/DDBJ whole genome shotgun (WGS) entry which is preliminary data.</text>
</comment>
<name>K2R1C3_MACPH</name>
<comment type="pathway">
    <text evidence="2 13">Glycolipid biosynthesis; glycosylphosphatidylinositol-anchor biosynthesis.</text>
</comment>
<evidence type="ECO:0000256" key="11">
    <source>
        <dbReference type="ARBA" id="ARBA00023180"/>
    </source>
</evidence>
<dbReference type="PANTHER" id="PTHR23072">
    <property type="entry name" value="PHOSPHATIDYLINOSITOL GLYCAN-RELATED"/>
    <property type="match status" value="1"/>
</dbReference>
<dbReference type="Gene3D" id="3.40.720.10">
    <property type="entry name" value="Alkaline Phosphatase, subunit A"/>
    <property type="match status" value="1"/>
</dbReference>
<keyword evidence="9 13" id="KW-1133">Transmembrane helix</keyword>
<evidence type="ECO:0000256" key="7">
    <source>
        <dbReference type="ARBA" id="ARBA00022692"/>
    </source>
</evidence>
<feature type="domain" description="GPI ethanolamine phosphate transferase 2 C-terminal" evidence="14">
    <location>
        <begin position="437"/>
        <end position="873"/>
    </location>
</feature>
<dbReference type="CDD" id="cd16024">
    <property type="entry name" value="GPI_EPT_2"/>
    <property type="match status" value="1"/>
</dbReference>
<evidence type="ECO:0000256" key="3">
    <source>
        <dbReference type="ARBA" id="ARBA00005315"/>
    </source>
</evidence>
<evidence type="ECO:0000313" key="16">
    <source>
        <dbReference type="Proteomes" id="UP000007129"/>
    </source>
</evidence>
<evidence type="ECO:0000313" key="15">
    <source>
        <dbReference type="EMBL" id="EKG16006.1"/>
    </source>
</evidence>
<comment type="function">
    <text evidence="12 13">Ethanolamine phosphate transferase involved in glycosylphosphatidylinositol-anchor biosynthesis. Transfers ethanolamine phosphate to the GPI second mannose.</text>
</comment>
<dbReference type="Pfam" id="PF19316">
    <property type="entry name" value="PIGO_PIGG"/>
    <property type="match status" value="1"/>
</dbReference>
<dbReference type="PANTHER" id="PTHR23072:SF0">
    <property type="entry name" value="GPI ETHANOLAMINE PHOSPHATE TRANSFERASE 2"/>
    <property type="match status" value="1"/>
</dbReference>
<evidence type="ECO:0000256" key="10">
    <source>
        <dbReference type="ARBA" id="ARBA00023136"/>
    </source>
</evidence>
<dbReference type="InterPro" id="IPR037674">
    <property type="entry name" value="PIG-G_N"/>
</dbReference>
<evidence type="ECO:0000256" key="1">
    <source>
        <dbReference type="ARBA" id="ARBA00004477"/>
    </source>
</evidence>
<evidence type="ECO:0000256" key="13">
    <source>
        <dbReference type="RuleBase" id="RU367106"/>
    </source>
</evidence>
<evidence type="ECO:0000256" key="2">
    <source>
        <dbReference type="ARBA" id="ARBA00004687"/>
    </source>
</evidence>
<dbReference type="FunCoup" id="K2R1C3">
    <property type="interactions" value="461"/>
</dbReference>
<dbReference type="GO" id="GO:0005789">
    <property type="term" value="C:endoplasmic reticulum membrane"/>
    <property type="evidence" value="ECO:0007669"/>
    <property type="project" value="UniProtKB-SubCell"/>
</dbReference>
<keyword evidence="6 13" id="KW-0808">Transferase</keyword>
<dbReference type="HOGENOM" id="CLU_004770_0_0_1"/>
<evidence type="ECO:0000256" key="9">
    <source>
        <dbReference type="ARBA" id="ARBA00022989"/>
    </source>
</evidence>
<feature type="transmembrane region" description="Helical" evidence="13">
    <location>
        <begin position="599"/>
        <end position="617"/>
    </location>
</feature>
<comment type="similarity">
    <text evidence="3 13">Belongs to the PIGG/PIGN/PIGO family. PIGG subfamily.</text>
</comment>
<protein>
    <recommendedName>
        <fullName evidence="4 13">GPI ethanolamine phosphate transferase 2</fullName>
    </recommendedName>
</protein>
<evidence type="ECO:0000256" key="4">
    <source>
        <dbReference type="ARBA" id="ARBA00020830"/>
    </source>
</evidence>
<dbReference type="EMBL" id="AHHD01000287">
    <property type="protein sequence ID" value="EKG16006.1"/>
    <property type="molecule type" value="Genomic_DNA"/>
</dbReference>
<keyword evidence="11" id="KW-0325">Glycoprotein</keyword>
<dbReference type="InterPro" id="IPR045687">
    <property type="entry name" value="PIGG/GPI7_C"/>
</dbReference>
<dbReference type="UniPathway" id="UPA00196"/>
<accession>K2R1C3</accession>
<dbReference type="STRING" id="1126212.K2R1C3"/>
<reference evidence="15 16" key="1">
    <citation type="journal article" date="2012" name="BMC Genomics">
        <title>Tools to kill: Genome of one of the most destructive plant pathogenic fungi Macrophomina phaseolina.</title>
        <authorList>
            <person name="Islam M.S."/>
            <person name="Haque M.S."/>
            <person name="Islam M.M."/>
            <person name="Emdad E.M."/>
            <person name="Halim A."/>
            <person name="Hossen Q.M.M."/>
            <person name="Hossain M.Z."/>
            <person name="Ahmed B."/>
            <person name="Rahim S."/>
            <person name="Rahman M.S."/>
            <person name="Alam M.M."/>
            <person name="Hou S."/>
            <person name="Wan X."/>
            <person name="Saito J.A."/>
            <person name="Alam M."/>
        </authorList>
    </citation>
    <scope>NUCLEOTIDE SEQUENCE [LARGE SCALE GENOMIC DNA]</scope>
    <source>
        <strain evidence="15 16">MS6</strain>
    </source>
</reference>
<keyword evidence="5 13" id="KW-0337">GPI-anchor biosynthesis</keyword>
<feature type="transmembrane region" description="Helical" evidence="13">
    <location>
        <begin position="646"/>
        <end position="666"/>
    </location>
</feature>
<dbReference type="InterPro" id="IPR039527">
    <property type="entry name" value="PIGG/GPI7"/>
</dbReference>
<feature type="transmembrane region" description="Helical" evidence="13">
    <location>
        <begin position="559"/>
        <end position="578"/>
    </location>
</feature>
<evidence type="ECO:0000256" key="8">
    <source>
        <dbReference type="ARBA" id="ARBA00022824"/>
    </source>
</evidence>